<feature type="compositionally biased region" description="Basic and acidic residues" evidence="1">
    <location>
        <begin position="589"/>
        <end position="600"/>
    </location>
</feature>
<comment type="caution">
    <text evidence="2">The sequence shown here is derived from an EMBL/GenBank/DDBJ whole genome shotgun (WGS) entry which is preliminary data.</text>
</comment>
<feature type="region of interest" description="Disordered" evidence="1">
    <location>
        <begin position="588"/>
        <end position="613"/>
    </location>
</feature>
<dbReference type="EMBL" id="CAJVPS010002617">
    <property type="protein sequence ID" value="CAG8572733.1"/>
    <property type="molecule type" value="Genomic_DNA"/>
</dbReference>
<dbReference type="Proteomes" id="UP000789508">
    <property type="component" value="Unassembled WGS sequence"/>
</dbReference>
<reference evidence="2" key="1">
    <citation type="submission" date="2021-06" db="EMBL/GenBank/DDBJ databases">
        <authorList>
            <person name="Kallberg Y."/>
            <person name="Tangrot J."/>
            <person name="Rosling A."/>
        </authorList>
    </citation>
    <scope>NUCLEOTIDE SEQUENCE</scope>
    <source>
        <strain evidence="2">FL130A</strain>
    </source>
</reference>
<sequence length="613" mass="71189">MNLHPDCLDALKYPSKETDTNNPSLRKFLDFRHLEGDLADSDTEHYRYQCELNAISKYYTEESEVGQIVLKLKSDFEVECLHGLLCGWYACKGKVECSVRSSFWVEGSYGQLVGGMLTRKRVECSSIVDKKSRWTKLFWNLRETCTELELVDEKSKLQWKEGMLEFERTGLCHLRETSSAVQEKQISSYASYKGPEITRMASTPKQTIIPEDKGKNEKLLYNTSPKYICKKPLPNPFLVNQQGKKRNLETEEDDEEFDANLTIVGGKSTEWIVNGIKIRERLKEYQLKKNLPKTRPEYYDIIFFNSNSNKDGFLESLDESIIAQMLSDINEKETENTVENEIKLLLDRIIDHTALFENKFALNFVRHMVRLMEDVNLLLDPMSEGTYINSVLAPILDEFFIKNKRQWRASYGETCLKASAKDKNSQKEDSERRSTGKKIDTIIELREENQEFSVIEISGPPLKNDWSHYKDDRLKIAKMLKTITNHFAELNPSSDITLVKLYGLQAYSNEITIYEFRLKFAEIYTMKPTLMFSFPTTWADMTRANKTIMGFLKYEALLTESTKSIQDFLWNEGGEIESFKMTTRMIHTPTKDTEEAENTKSSKSRKKKRVVND</sequence>
<evidence type="ECO:0000313" key="2">
    <source>
        <dbReference type="EMBL" id="CAG8572733.1"/>
    </source>
</evidence>
<evidence type="ECO:0000313" key="3">
    <source>
        <dbReference type="Proteomes" id="UP000789508"/>
    </source>
</evidence>
<dbReference type="OrthoDB" id="2443197at2759"/>
<name>A0A9N9BPG9_9GLOM</name>
<dbReference type="AlphaFoldDB" id="A0A9N9BPG9"/>
<protein>
    <submittedName>
        <fullName evidence="2">7859_t:CDS:1</fullName>
    </submittedName>
</protein>
<organism evidence="2 3">
    <name type="scientific">Ambispora leptoticha</name>
    <dbReference type="NCBI Taxonomy" id="144679"/>
    <lineage>
        <taxon>Eukaryota</taxon>
        <taxon>Fungi</taxon>
        <taxon>Fungi incertae sedis</taxon>
        <taxon>Mucoromycota</taxon>
        <taxon>Glomeromycotina</taxon>
        <taxon>Glomeromycetes</taxon>
        <taxon>Archaeosporales</taxon>
        <taxon>Ambisporaceae</taxon>
        <taxon>Ambispora</taxon>
    </lineage>
</organism>
<accession>A0A9N9BPG9</accession>
<evidence type="ECO:0000256" key="1">
    <source>
        <dbReference type="SAM" id="MobiDB-lite"/>
    </source>
</evidence>
<keyword evidence="3" id="KW-1185">Reference proteome</keyword>
<gene>
    <name evidence="2" type="ORF">ALEPTO_LOCUS6890</name>
</gene>
<proteinExistence type="predicted"/>
<feature type="compositionally biased region" description="Basic residues" evidence="1">
    <location>
        <begin position="602"/>
        <end position="613"/>
    </location>
</feature>